<sequence>MGTWGTAIKSNDTSADIYADFFYLYNEGKEPSKIKDKLIAENPEGSNDFWFALALALWETKSLPTELLEKVRQIIKSESDLKLWEELDASTSDIKKRKVVLEKFLTKLESEKPKAKAPKKKKIKEPIFEIGTCLVFKLENGNYGGALVLSSDLETGYGYNLIVTTRLNQLTKPTLDDIENSEILINNFGNWQQSINWSWYLPDDFQTDNFEPIGKLEIDKKYHPNETKTLVGYTANWDFISSSILKQVEYEKTNGKTKTFPTKRLIKNKKRKWWQLG</sequence>
<name>A0A918SNR7_9FLAO</name>
<reference evidence="1" key="1">
    <citation type="journal article" date="2014" name="Int. J. Syst. Evol. Microbiol.">
        <title>Complete genome sequence of Corynebacterium casei LMG S-19264T (=DSM 44701T), isolated from a smear-ripened cheese.</title>
        <authorList>
            <consortium name="US DOE Joint Genome Institute (JGI-PGF)"/>
            <person name="Walter F."/>
            <person name="Albersmeier A."/>
            <person name="Kalinowski J."/>
            <person name="Ruckert C."/>
        </authorList>
    </citation>
    <scope>NUCLEOTIDE SEQUENCE</scope>
    <source>
        <strain evidence="1">KCTC 12719</strain>
    </source>
</reference>
<evidence type="ECO:0008006" key="3">
    <source>
        <dbReference type="Google" id="ProtNLM"/>
    </source>
</evidence>
<keyword evidence="2" id="KW-1185">Reference proteome</keyword>
<evidence type="ECO:0000313" key="2">
    <source>
        <dbReference type="Proteomes" id="UP000610456"/>
    </source>
</evidence>
<dbReference type="RefSeq" id="WP_189606380.1">
    <property type="nucleotide sequence ID" value="NZ_BMXB01000029.1"/>
</dbReference>
<dbReference type="Proteomes" id="UP000610456">
    <property type="component" value="Unassembled WGS sequence"/>
</dbReference>
<protein>
    <recommendedName>
        <fullName evidence="3">DUF4259 domain-containing protein</fullName>
    </recommendedName>
</protein>
<proteinExistence type="predicted"/>
<evidence type="ECO:0000313" key="1">
    <source>
        <dbReference type="EMBL" id="GHA51638.1"/>
    </source>
</evidence>
<comment type="caution">
    <text evidence="1">The sequence shown here is derived from an EMBL/GenBank/DDBJ whole genome shotgun (WGS) entry which is preliminary data.</text>
</comment>
<dbReference type="EMBL" id="BMXB01000029">
    <property type="protein sequence ID" value="GHA51638.1"/>
    <property type="molecule type" value="Genomic_DNA"/>
</dbReference>
<organism evidence="1 2">
    <name type="scientific">Salinimicrobium marinum</name>
    <dbReference type="NCBI Taxonomy" id="680283"/>
    <lineage>
        <taxon>Bacteria</taxon>
        <taxon>Pseudomonadati</taxon>
        <taxon>Bacteroidota</taxon>
        <taxon>Flavobacteriia</taxon>
        <taxon>Flavobacteriales</taxon>
        <taxon>Flavobacteriaceae</taxon>
        <taxon>Salinimicrobium</taxon>
    </lineage>
</organism>
<dbReference type="AlphaFoldDB" id="A0A918SNR7"/>
<accession>A0A918SNR7</accession>
<reference evidence="1" key="2">
    <citation type="submission" date="2020-09" db="EMBL/GenBank/DDBJ databases">
        <authorList>
            <person name="Sun Q."/>
            <person name="Kim S."/>
        </authorList>
    </citation>
    <scope>NUCLEOTIDE SEQUENCE</scope>
    <source>
        <strain evidence="1">KCTC 12719</strain>
    </source>
</reference>
<gene>
    <name evidence="1" type="ORF">GCM10007103_35130</name>
</gene>